<reference evidence="17" key="1">
    <citation type="submission" date="2014-08" db="EMBL/GenBank/DDBJ databases">
        <authorList>
            <person name="Sharma Rahul"/>
            <person name="Thines Marco"/>
        </authorList>
    </citation>
    <scope>NUCLEOTIDE SEQUENCE</scope>
</reference>
<keyword evidence="7 16" id="KW-0732">Signal</keyword>
<dbReference type="EMBL" id="LN483157">
    <property type="protein sequence ID" value="CED84125.1"/>
    <property type="molecule type" value="Genomic_DNA"/>
</dbReference>
<evidence type="ECO:0000256" key="5">
    <source>
        <dbReference type="ARBA" id="ARBA00022568"/>
    </source>
</evidence>
<keyword evidence="8" id="KW-0256">Endoplasmic reticulum</keyword>
<keyword evidence="9" id="KW-0106">Calcium</keyword>
<keyword evidence="4" id="KW-0813">Transport</keyword>
<evidence type="ECO:0000256" key="6">
    <source>
        <dbReference type="ARBA" id="ARBA00022692"/>
    </source>
</evidence>
<evidence type="ECO:0000256" key="8">
    <source>
        <dbReference type="ARBA" id="ARBA00022824"/>
    </source>
</evidence>
<sequence length="337" mass="35774">MRLEIQALIVATIVAVAHASAFSGYTKVPLKSIQTITLYPDQKTNARRTSPIPQLTCVGSACRQYEQYVEVVQCSNMGNDGSGNIQWRCQTDLPSPLKLGRVEVSCEGWSGPDDTEVLQGSCGLTYTLVKPSGDIDRDPKGSHKSRLDSFLQFTFNLLFFSILAFILYSILNSCMRERRASSDGPGRPGGGGNYPGFNGGGGHGGGGGGGGNDPPPPYDPNAKPSSGATPTPAPSTSRGGLGGFWTGLGLGGAGAMGAAYLANQRRERERYYREQDPGYGGIGRTDRWDSDRGEWTSRWGWDRQPGQHHPGRSNGSGGSSNLGDVRTTSGFGGSSVR</sequence>
<comment type="subcellular location">
    <subcellularLocation>
        <location evidence="1">Endoplasmic reticulum membrane</location>
        <topology evidence="1">Single-pass type I membrane protein</topology>
    </subcellularLocation>
</comment>
<evidence type="ECO:0000256" key="1">
    <source>
        <dbReference type="ARBA" id="ARBA00004115"/>
    </source>
</evidence>
<evidence type="ECO:0000256" key="14">
    <source>
        <dbReference type="SAM" id="MobiDB-lite"/>
    </source>
</evidence>
<feature type="region of interest" description="Disordered" evidence="14">
    <location>
        <begin position="271"/>
        <end position="337"/>
    </location>
</feature>
<evidence type="ECO:0000256" key="10">
    <source>
        <dbReference type="ARBA" id="ARBA00022989"/>
    </source>
</evidence>
<feature type="compositionally biased region" description="Gly residues" evidence="14">
    <location>
        <begin position="186"/>
        <end position="212"/>
    </location>
</feature>
<organism evidence="17">
    <name type="scientific">Phaffia rhodozyma</name>
    <name type="common">Yeast</name>
    <name type="synonym">Xanthophyllomyces dendrorhous</name>
    <dbReference type="NCBI Taxonomy" id="264483"/>
    <lineage>
        <taxon>Eukaryota</taxon>
        <taxon>Fungi</taxon>
        <taxon>Dikarya</taxon>
        <taxon>Basidiomycota</taxon>
        <taxon>Agaricomycotina</taxon>
        <taxon>Tremellomycetes</taxon>
        <taxon>Cystofilobasidiales</taxon>
        <taxon>Mrakiaceae</taxon>
        <taxon>Phaffia</taxon>
    </lineage>
</organism>
<evidence type="ECO:0000313" key="17">
    <source>
        <dbReference type="EMBL" id="CED84125.1"/>
    </source>
</evidence>
<evidence type="ECO:0000256" key="11">
    <source>
        <dbReference type="ARBA" id="ARBA00023065"/>
    </source>
</evidence>
<evidence type="ECO:0000256" key="12">
    <source>
        <dbReference type="ARBA" id="ARBA00023136"/>
    </source>
</evidence>
<keyword evidence="6 15" id="KW-0812">Transmembrane</keyword>
<feature type="compositionally biased region" description="Low complexity" evidence="14">
    <location>
        <begin position="220"/>
        <end position="238"/>
    </location>
</feature>
<keyword evidence="11" id="KW-0406">Ion transport</keyword>
<comment type="similarity">
    <text evidence="2">Belongs to the SARAF family.</text>
</comment>
<accession>A0A0F7SUA0</accession>
<dbReference type="GO" id="GO:0006816">
    <property type="term" value="P:calcium ion transport"/>
    <property type="evidence" value="ECO:0007669"/>
    <property type="project" value="UniProtKB-KW"/>
</dbReference>
<feature type="chain" id="PRO_5002522518" description="Store-operated calcium entry-associated regulatory factor" evidence="16">
    <location>
        <begin position="20"/>
        <end position="337"/>
    </location>
</feature>
<dbReference type="PANTHER" id="PTHR15929">
    <property type="entry name" value="STORE-OPERATED CALCIUM ENTRY-ASSOCIATED REGULATORY FACTOR"/>
    <property type="match status" value="1"/>
</dbReference>
<evidence type="ECO:0000256" key="16">
    <source>
        <dbReference type="SAM" id="SignalP"/>
    </source>
</evidence>
<dbReference type="InterPro" id="IPR009567">
    <property type="entry name" value="SARAF"/>
</dbReference>
<keyword evidence="5" id="KW-0109">Calcium transport</keyword>
<feature type="transmembrane region" description="Helical" evidence="15">
    <location>
        <begin position="150"/>
        <end position="171"/>
    </location>
</feature>
<dbReference type="AlphaFoldDB" id="A0A0F7SUA0"/>
<evidence type="ECO:0000256" key="9">
    <source>
        <dbReference type="ARBA" id="ARBA00022837"/>
    </source>
</evidence>
<evidence type="ECO:0000256" key="4">
    <source>
        <dbReference type="ARBA" id="ARBA00022448"/>
    </source>
</evidence>
<dbReference type="PANTHER" id="PTHR15929:SF0">
    <property type="entry name" value="STORE-OPERATED CALCIUM ENTRY-ASSOCIATED REGULATORY FACTOR"/>
    <property type="match status" value="1"/>
</dbReference>
<protein>
    <recommendedName>
        <fullName evidence="3">Store-operated calcium entry-associated regulatory factor</fullName>
    </recommendedName>
    <alternativeName>
        <fullName evidence="13">Transmembrane protein 66</fullName>
    </alternativeName>
</protein>
<evidence type="ECO:0000256" key="3">
    <source>
        <dbReference type="ARBA" id="ARBA00016584"/>
    </source>
</evidence>
<dbReference type="GO" id="GO:0005789">
    <property type="term" value="C:endoplasmic reticulum membrane"/>
    <property type="evidence" value="ECO:0007669"/>
    <property type="project" value="UniProtKB-SubCell"/>
</dbReference>
<feature type="compositionally biased region" description="Basic and acidic residues" evidence="14">
    <location>
        <begin position="284"/>
        <end position="295"/>
    </location>
</feature>
<evidence type="ECO:0000256" key="7">
    <source>
        <dbReference type="ARBA" id="ARBA00022729"/>
    </source>
</evidence>
<evidence type="ECO:0000256" key="2">
    <source>
        <dbReference type="ARBA" id="ARBA00006833"/>
    </source>
</evidence>
<keyword evidence="10 15" id="KW-1133">Transmembrane helix</keyword>
<feature type="signal peptide" evidence="16">
    <location>
        <begin position="1"/>
        <end position="19"/>
    </location>
</feature>
<evidence type="ECO:0000256" key="15">
    <source>
        <dbReference type="SAM" id="Phobius"/>
    </source>
</evidence>
<feature type="region of interest" description="Disordered" evidence="14">
    <location>
        <begin position="178"/>
        <end position="240"/>
    </location>
</feature>
<name>A0A0F7SUA0_PHARH</name>
<dbReference type="GO" id="GO:2001256">
    <property type="term" value="P:regulation of store-operated calcium entry"/>
    <property type="evidence" value="ECO:0007669"/>
    <property type="project" value="InterPro"/>
</dbReference>
<keyword evidence="12 15" id="KW-0472">Membrane</keyword>
<dbReference type="Pfam" id="PF06682">
    <property type="entry name" value="SARAF"/>
    <property type="match status" value="1"/>
</dbReference>
<evidence type="ECO:0000256" key="13">
    <source>
        <dbReference type="ARBA" id="ARBA00031116"/>
    </source>
</evidence>
<proteinExistence type="inferred from homology"/>